<dbReference type="AlphaFoldDB" id="A0A1I3WJC2"/>
<accession>A0A1I3WJC2</accession>
<reference evidence="2 3" key="1">
    <citation type="submission" date="2016-10" db="EMBL/GenBank/DDBJ databases">
        <authorList>
            <person name="de Groot N.N."/>
        </authorList>
    </citation>
    <scope>NUCLEOTIDE SEQUENCE [LARGE SCALE GENOMIC DNA]</scope>
    <source>
        <strain evidence="2 3">DSM 44468</strain>
    </source>
</reference>
<evidence type="ECO:0000256" key="1">
    <source>
        <dbReference type="ARBA" id="ARBA00005254"/>
    </source>
</evidence>
<dbReference type="GO" id="GO:0016853">
    <property type="term" value="F:isomerase activity"/>
    <property type="evidence" value="ECO:0007669"/>
    <property type="project" value="UniProtKB-KW"/>
</dbReference>
<dbReference type="RefSeq" id="WP_091510479.1">
    <property type="nucleotide sequence ID" value="NZ_FORP01000013.1"/>
</dbReference>
<keyword evidence="3" id="KW-1185">Reference proteome</keyword>
<sequence length="278" mass="28584">MDENDSGAPVLVSVVDGVGRITLNRPERRNALSPEMISELARALSELTELDTVAALLITGAGRAFCSGGDVKAFAEQGGEGGGAAVPDPAAIELQRQAQRATVGTIYRSPKPVVAALPGAVAGAGIGLAFAADFRVGCAGTVLVTAFATVGLSGDFGVAWLLDRIVGPAKARELLYLSPRLGADECLALGLVHRLVPDDELDSAALDLAKRLARGPSQALAGMKANLLRAPLAELEDSMDAEVALHKATGTTADHVAAVHAFTAKRSPVFPPRCKPLP</sequence>
<dbReference type="Gene3D" id="1.10.12.10">
    <property type="entry name" value="Lyase 2-enoyl-coa Hydratase, Chain A, domain 2"/>
    <property type="match status" value="1"/>
</dbReference>
<organism evidence="2 3">
    <name type="scientific">Amycolatopsis sacchari</name>
    <dbReference type="NCBI Taxonomy" id="115433"/>
    <lineage>
        <taxon>Bacteria</taxon>
        <taxon>Bacillati</taxon>
        <taxon>Actinomycetota</taxon>
        <taxon>Actinomycetes</taxon>
        <taxon>Pseudonocardiales</taxon>
        <taxon>Pseudonocardiaceae</taxon>
        <taxon>Amycolatopsis</taxon>
    </lineage>
</organism>
<dbReference type="Proteomes" id="UP000199025">
    <property type="component" value="Unassembled WGS sequence"/>
</dbReference>
<dbReference type="InterPro" id="IPR001753">
    <property type="entry name" value="Enoyl-CoA_hydra/iso"/>
</dbReference>
<comment type="similarity">
    <text evidence="1">Belongs to the enoyl-CoA hydratase/isomerase family.</text>
</comment>
<dbReference type="SUPFAM" id="SSF52096">
    <property type="entry name" value="ClpP/crotonase"/>
    <property type="match status" value="1"/>
</dbReference>
<proteinExistence type="inferred from homology"/>
<dbReference type="InterPro" id="IPR014748">
    <property type="entry name" value="Enoyl-CoA_hydra_C"/>
</dbReference>
<dbReference type="InterPro" id="IPR029045">
    <property type="entry name" value="ClpP/crotonase-like_dom_sf"/>
</dbReference>
<dbReference type="STRING" id="115433.SAMN05421835_11346"/>
<dbReference type="OrthoDB" id="9777711at2"/>
<keyword evidence="2" id="KW-0413">Isomerase</keyword>
<evidence type="ECO:0000313" key="2">
    <source>
        <dbReference type="EMBL" id="SFK07263.1"/>
    </source>
</evidence>
<dbReference type="Pfam" id="PF00378">
    <property type="entry name" value="ECH_1"/>
    <property type="match status" value="1"/>
</dbReference>
<name>A0A1I3WJC2_9PSEU</name>
<dbReference type="EMBL" id="FORP01000013">
    <property type="protein sequence ID" value="SFK07263.1"/>
    <property type="molecule type" value="Genomic_DNA"/>
</dbReference>
<protein>
    <submittedName>
        <fullName evidence="2">2-(1,2-epoxy-1,2-dihydrophenyl)acetyl-CoA isomerase</fullName>
    </submittedName>
</protein>
<evidence type="ECO:0000313" key="3">
    <source>
        <dbReference type="Proteomes" id="UP000199025"/>
    </source>
</evidence>
<dbReference type="Gene3D" id="3.90.226.10">
    <property type="entry name" value="2-enoyl-CoA Hydratase, Chain A, domain 1"/>
    <property type="match status" value="1"/>
</dbReference>
<dbReference type="PANTHER" id="PTHR43459:SF1">
    <property type="entry name" value="EG:BACN32G11.4 PROTEIN"/>
    <property type="match status" value="1"/>
</dbReference>
<gene>
    <name evidence="2" type="ORF">SAMN05421835_11346</name>
</gene>
<dbReference type="CDD" id="cd06558">
    <property type="entry name" value="crotonase-like"/>
    <property type="match status" value="1"/>
</dbReference>
<dbReference type="PANTHER" id="PTHR43459">
    <property type="entry name" value="ENOYL-COA HYDRATASE"/>
    <property type="match status" value="1"/>
</dbReference>